<dbReference type="PANTHER" id="PTHR13802:SF59">
    <property type="entry name" value="SUSHI DOMAIN-CONTAINING PROTEIN 2"/>
    <property type="match status" value="1"/>
</dbReference>
<organism evidence="2 3">
    <name type="scientific">Panagrolaimus davidi</name>
    <dbReference type="NCBI Taxonomy" id="227884"/>
    <lineage>
        <taxon>Eukaryota</taxon>
        <taxon>Metazoa</taxon>
        <taxon>Ecdysozoa</taxon>
        <taxon>Nematoda</taxon>
        <taxon>Chromadorea</taxon>
        <taxon>Rhabditida</taxon>
        <taxon>Tylenchina</taxon>
        <taxon>Panagrolaimomorpha</taxon>
        <taxon>Panagrolaimoidea</taxon>
        <taxon>Panagrolaimidae</taxon>
        <taxon>Panagrolaimus</taxon>
    </lineage>
</organism>
<sequence>MSPDGNGLSVKVNKAGNGSAVNTTFTWDPKRFTNDTDFIDIQIVVFDLTTITKPIVKNIIKIGNKIKNIGKWVWSYAEEEATKPSLPFCHFDPTELYIQIAFEAVEFGWDEYSHKDYRSHWLANAGIEASQFIGDFCDDWVREAECDSCVNGGHSEESHPNNPFRHYIDDILPWIMCCYKQSEEICAKYQTKRPCDRGTNYTPPAPARGTGDPHLNTFDGYFYTFNGYGEFWILQNTSSQPLAVQARMEPLNSTSNEATIFSGFVFAAPNSSIIQIQKSQIRIVDIYIDGQQLEITSPNFLKRLSMDGWQMSIADDLSSIHIGFSIGFAFEITTISGAFGFSASASPDWKGKTLGLLGTFNDNQSDDLTSKTGTIIPINSTLQQIHEQFGITWITTAQTTLFKYFNEKTFDDYNHID</sequence>
<dbReference type="Pfam" id="PF00094">
    <property type="entry name" value="VWD"/>
    <property type="match status" value="1"/>
</dbReference>
<dbReference type="PANTHER" id="PTHR13802">
    <property type="entry name" value="MUCIN 4-RELATED"/>
    <property type="match status" value="1"/>
</dbReference>
<dbReference type="AlphaFoldDB" id="A0A914PFX9"/>
<dbReference type="InterPro" id="IPR051495">
    <property type="entry name" value="Epithelial_Barrier/Signaling"/>
</dbReference>
<name>A0A914PFX9_9BILA</name>
<protein>
    <submittedName>
        <fullName evidence="3">VWFD domain-containing protein</fullName>
    </submittedName>
</protein>
<evidence type="ECO:0000259" key="1">
    <source>
        <dbReference type="PROSITE" id="PS51233"/>
    </source>
</evidence>
<dbReference type="Proteomes" id="UP000887578">
    <property type="component" value="Unplaced"/>
</dbReference>
<proteinExistence type="predicted"/>
<dbReference type="WBParaSite" id="PDA_v2.g16642.t1">
    <property type="protein sequence ID" value="PDA_v2.g16642.t1"/>
    <property type="gene ID" value="PDA_v2.g16642"/>
</dbReference>
<keyword evidence="2" id="KW-1185">Reference proteome</keyword>
<dbReference type="PROSITE" id="PS51233">
    <property type="entry name" value="VWFD"/>
    <property type="match status" value="1"/>
</dbReference>
<evidence type="ECO:0000313" key="3">
    <source>
        <dbReference type="WBParaSite" id="PDA_v2.g16642.t1"/>
    </source>
</evidence>
<accession>A0A914PFX9</accession>
<dbReference type="SMART" id="SM00216">
    <property type="entry name" value="VWD"/>
    <property type="match status" value="1"/>
</dbReference>
<dbReference type="InterPro" id="IPR001846">
    <property type="entry name" value="VWF_type-D"/>
</dbReference>
<evidence type="ECO:0000313" key="2">
    <source>
        <dbReference type="Proteomes" id="UP000887578"/>
    </source>
</evidence>
<reference evidence="3" key="1">
    <citation type="submission" date="2022-11" db="UniProtKB">
        <authorList>
            <consortium name="WormBaseParasite"/>
        </authorList>
    </citation>
    <scope>IDENTIFICATION</scope>
</reference>
<feature type="domain" description="VWFD" evidence="1">
    <location>
        <begin position="205"/>
        <end position="401"/>
    </location>
</feature>